<dbReference type="EMBL" id="CP023692">
    <property type="protein sequence ID" value="QEV49978.1"/>
    <property type="molecule type" value="Genomic_DNA"/>
</dbReference>
<evidence type="ECO:0000259" key="1">
    <source>
        <dbReference type="Pfam" id="PF13392"/>
    </source>
</evidence>
<name>A0A5J6JQY0_STRVI</name>
<protein>
    <submittedName>
        <fullName evidence="2">HNH endonuclease</fullName>
    </submittedName>
</protein>
<feature type="domain" description="HNH nuclease" evidence="1">
    <location>
        <begin position="125"/>
        <end position="146"/>
    </location>
</feature>
<dbReference type="Proteomes" id="UP000325563">
    <property type="component" value="Chromosome"/>
</dbReference>
<evidence type="ECO:0000313" key="3">
    <source>
        <dbReference type="Proteomes" id="UP000325563"/>
    </source>
</evidence>
<proteinExistence type="predicted"/>
<keyword evidence="2" id="KW-0255">Endonuclease</keyword>
<accession>A0A5J6JQY0</accession>
<dbReference type="KEGG" id="svn:CP980_21125"/>
<keyword evidence="2" id="KW-0540">Nuclease</keyword>
<dbReference type="CDD" id="cd00085">
    <property type="entry name" value="HNHc"/>
    <property type="match status" value="1"/>
</dbReference>
<organism evidence="2 3">
    <name type="scientific">Streptomyces vinaceus</name>
    <dbReference type="NCBI Taxonomy" id="1960"/>
    <lineage>
        <taxon>Bacteria</taxon>
        <taxon>Bacillati</taxon>
        <taxon>Actinomycetota</taxon>
        <taxon>Actinomycetes</taxon>
        <taxon>Kitasatosporales</taxon>
        <taxon>Streptomycetaceae</taxon>
        <taxon>Streptomyces</taxon>
    </lineage>
</organism>
<dbReference type="InterPro" id="IPR003615">
    <property type="entry name" value="HNH_nuc"/>
</dbReference>
<gene>
    <name evidence="2" type="ORF">CP980_21125</name>
</gene>
<keyword evidence="2" id="KW-0378">Hydrolase</keyword>
<evidence type="ECO:0000313" key="2">
    <source>
        <dbReference type="EMBL" id="QEV49978.1"/>
    </source>
</evidence>
<keyword evidence="3" id="KW-1185">Reference proteome</keyword>
<dbReference type="AlphaFoldDB" id="A0A5J6JQY0"/>
<reference evidence="2 3" key="1">
    <citation type="submission" date="2017-09" db="EMBL/GenBank/DDBJ databases">
        <authorList>
            <person name="Lee N."/>
            <person name="Cho B.-K."/>
        </authorList>
    </citation>
    <scope>NUCLEOTIDE SEQUENCE [LARGE SCALE GENOMIC DNA]</scope>
    <source>
        <strain evidence="2 3">ATCC 27476</strain>
    </source>
</reference>
<dbReference type="GO" id="GO:0004519">
    <property type="term" value="F:endonuclease activity"/>
    <property type="evidence" value="ECO:0007669"/>
    <property type="project" value="UniProtKB-KW"/>
</dbReference>
<sequence length="166" mass="18428">MLEAGIDFSHFSTHRVRHTEERLRELVAASASVREVISRLGISQVGGNHTHIGRRIAALGIDTSHFTMARKRRAKGSLGPALGPRAPEEGRVPGARLRRALLASGVPEECAECGVGVEWNGKPLRHEVDHVNGNWWDNRAENLRLMCPNCHATTDTYRGRNRRRSA</sequence>
<dbReference type="Pfam" id="PF13392">
    <property type="entry name" value="HNH_3"/>
    <property type="match status" value="1"/>
</dbReference>